<dbReference type="InterPro" id="IPR041667">
    <property type="entry name" value="Cupin_8"/>
</dbReference>
<proteinExistence type="predicted"/>
<dbReference type="SUPFAM" id="SSF51197">
    <property type="entry name" value="Clavaminate synthase-like"/>
    <property type="match status" value="1"/>
</dbReference>
<protein>
    <submittedName>
        <fullName evidence="2">Transcription factor jumonji jmjC domain-containing protein</fullName>
    </submittedName>
</protein>
<dbReference type="RefSeq" id="WP_052056409.1">
    <property type="nucleotide sequence ID" value="NZ_JQED01000015.1"/>
</dbReference>
<organism evidence="2 3">
    <name type="scientific">Colwellia psychrerythraea</name>
    <name type="common">Vibrio psychroerythus</name>
    <dbReference type="NCBI Taxonomy" id="28229"/>
    <lineage>
        <taxon>Bacteria</taxon>
        <taxon>Pseudomonadati</taxon>
        <taxon>Pseudomonadota</taxon>
        <taxon>Gammaproteobacteria</taxon>
        <taxon>Alteromonadales</taxon>
        <taxon>Colwelliaceae</taxon>
        <taxon>Colwellia</taxon>
    </lineage>
</organism>
<dbReference type="PANTHER" id="PTHR12461:SF105">
    <property type="entry name" value="HYPOXIA-INDUCIBLE FACTOR 1-ALPHA INHIBITOR"/>
    <property type="match status" value="1"/>
</dbReference>
<dbReference type="AlphaFoldDB" id="A0A099KU20"/>
<evidence type="ECO:0000313" key="2">
    <source>
        <dbReference type="EMBL" id="KGJ93123.1"/>
    </source>
</evidence>
<sequence>MYGCTPDNIPPEILSSHEPLILKKLVSHWPLVKLTESSVKSSVDYLKQFYHGQPIGAFTAEPEINGRYFYRHGLSQLNFCKQYNQLDTLLDELLAQLSEQLNDKKVPGIYVGSANVDQLLPGFRVENDLSALSKFKPLMSIWLSNQSRIAAHHDVPNNIACCIAGKRRFTLFPPEQLENLYIGPLDNTPAGQAVSLVDFHQPDWVIYPRFKTALQHAQIAELETGDALFLPSMWWHHVESLSPYNILVNYWWQTTSSHMGAPIDAMMHALLNIKNLPIEQKEAWFEMFKFYVFNNDSAALSHIPKEQLGVLNPMDDKSSRQIRSMLLNKLNK</sequence>
<dbReference type="PROSITE" id="PS51184">
    <property type="entry name" value="JMJC"/>
    <property type="match status" value="1"/>
</dbReference>
<feature type="domain" description="JmjC" evidence="1">
    <location>
        <begin position="95"/>
        <end position="267"/>
    </location>
</feature>
<dbReference type="PATRIC" id="fig|28229.4.peg.1621"/>
<dbReference type="InterPro" id="IPR003347">
    <property type="entry name" value="JmjC_dom"/>
</dbReference>
<dbReference type="InterPro" id="IPR014710">
    <property type="entry name" value="RmlC-like_jellyroll"/>
</dbReference>
<comment type="caution">
    <text evidence="2">The sequence shown here is derived from an EMBL/GenBank/DDBJ whole genome shotgun (WGS) entry which is preliminary data.</text>
</comment>
<reference evidence="2 3" key="1">
    <citation type="submission" date="2014-08" db="EMBL/GenBank/DDBJ databases">
        <title>Genomic and Phenotypic Diversity of Colwellia psychrerythraea strains from Disparate Marine Basins.</title>
        <authorList>
            <person name="Techtmann S.M."/>
            <person name="Stelling S.C."/>
            <person name="Utturkar S.M."/>
            <person name="Alshibli N."/>
            <person name="Harris A."/>
            <person name="Brown S.D."/>
            <person name="Hazen T.C."/>
        </authorList>
    </citation>
    <scope>NUCLEOTIDE SEQUENCE [LARGE SCALE GENOMIC DNA]</scope>
    <source>
        <strain evidence="2 3">ND2E</strain>
    </source>
</reference>
<gene>
    <name evidence="2" type="ORF">ND2E_2589</name>
</gene>
<evidence type="ECO:0000313" key="3">
    <source>
        <dbReference type="Proteomes" id="UP000029843"/>
    </source>
</evidence>
<dbReference type="SMART" id="SM00558">
    <property type="entry name" value="JmjC"/>
    <property type="match status" value="1"/>
</dbReference>
<name>A0A099KU20_COLPS</name>
<dbReference type="EMBL" id="JQED01000015">
    <property type="protein sequence ID" value="KGJ93123.1"/>
    <property type="molecule type" value="Genomic_DNA"/>
</dbReference>
<dbReference type="Gene3D" id="2.60.120.10">
    <property type="entry name" value="Jelly Rolls"/>
    <property type="match status" value="1"/>
</dbReference>
<accession>A0A099KU20</accession>
<dbReference type="OrthoDB" id="479699at2"/>
<evidence type="ECO:0000259" key="1">
    <source>
        <dbReference type="PROSITE" id="PS51184"/>
    </source>
</evidence>
<dbReference type="Proteomes" id="UP000029843">
    <property type="component" value="Unassembled WGS sequence"/>
</dbReference>
<dbReference type="PANTHER" id="PTHR12461">
    <property type="entry name" value="HYPOXIA-INDUCIBLE FACTOR 1 ALPHA INHIBITOR-RELATED"/>
    <property type="match status" value="1"/>
</dbReference>
<dbReference type="Pfam" id="PF13621">
    <property type="entry name" value="Cupin_8"/>
    <property type="match status" value="1"/>
</dbReference>